<keyword evidence="4 5" id="KW-0472">Membrane</keyword>
<evidence type="ECO:0000313" key="6">
    <source>
        <dbReference type="EMBL" id="GAA4807553.1"/>
    </source>
</evidence>
<gene>
    <name evidence="6" type="ORF">GCM10023231_40960</name>
</gene>
<sequence length="106" mass="11961">MNSRTIAIIAYVTIIGWIVAYILYRDNRSALAKYHLEQALGVFIFSFLWSAALQIVFTVIPFLSLLSFLFMVPLVLAIFGIIYAAQEVLKPIPFIGKFIEGKFGNL</sequence>
<keyword evidence="7" id="KW-1185">Reference proteome</keyword>
<reference evidence="7" key="1">
    <citation type="journal article" date="2019" name="Int. J. Syst. Evol. Microbiol.">
        <title>The Global Catalogue of Microorganisms (GCM) 10K type strain sequencing project: providing services to taxonomists for standard genome sequencing and annotation.</title>
        <authorList>
            <consortium name="The Broad Institute Genomics Platform"/>
            <consortium name="The Broad Institute Genome Sequencing Center for Infectious Disease"/>
            <person name="Wu L."/>
            <person name="Ma J."/>
        </authorList>
    </citation>
    <scope>NUCLEOTIDE SEQUENCE [LARGE SCALE GENOMIC DNA]</scope>
    <source>
        <strain evidence="7">JCM 18200</strain>
    </source>
</reference>
<feature type="transmembrane region" description="Helical" evidence="5">
    <location>
        <begin position="63"/>
        <end position="85"/>
    </location>
</feature>
<evidence type="ECO:0000256" key="4">
    <source>
        <dbReference type="ARBA" id="ARBA00023136"/>
    </source>
</evidence>
<keyword evidence="3 5" id="KW-1133">Transmembrane helix</keyword>
<protein>
    <recommendedName>
        <fullName evidence="8">DUF4870 domain-containing protein</fullName>
    </recommendedName>
</protein>
<dbReference type="EMBL" id="BAABIQ010000044">
    <property type="protein sequence ID" value="GAA4807553.1"/>
    <property type="molecule type" value="Genomic_DNA"/>
</dbReference>
<feature type="transmembrane region" description="Helical" evidence="5">
    <location>
        <begin position="36"/>
        <end position="57"/>
    </location>
</feature>
<organism evidence="6 7">
    <name type="scientific">Olivibacter ginsenosidimutans</name>
    <dbReference type="NCBI Taxonomy" id="1176537"/>
    <lineage>
        <taxon>Bacteria</taxon>
        <taxon>Pseudomonadati</taxon>
        <taxon>Bacteroidota</taxon>
        <taxon>Sphingobacteriia</taxon>
        <taxon>Sphingobacteriales</taxon>
        <taxon>Sphingobacteriaceae</taxon>
        <taxon>Olivibacter</taxon>
    </lineage>
</organism>
<dbReference type="RefSeq" id="WP_345235060.1">
    <property type="nucleotide sequence ID" value="NZ_BAABIQ010000044.1"/>
</dbReference>
<accession>A0ABP9CBU1</accession>
<evidence type="ECO:0008006" key="8">
    <source>
        <dbReference type="Google" id="ProtNLM"/>
    </source>
</evidence>
<dbReference type="Pfam" id="PF09685">
    <property type="entry name" value="MamF_MmsF"/>
    <property type="match status" value="1"/>
</dbReference>
<name>A0ABP9CBU1_9SPHI</name>
<dbReference type="InterPro" id="IPR019109">
    <property type="entry name" value="MamF_MmsF"/>
</dbReference>
<proteinExistence type="predicted"/>
<keyword evidence="2 5" id="KW-0812">Transmembrane</keyword>
<evidence type="ECO:0000256" key="3">
    <source>
        <dbReference type="ARBA" id="ARBA00022989"/>
    </source>
</evidence>
<dbReference type="Proteomes" id="UP001501411">
    <property type="component" value="Unassembled WGS sequence"/>
</dbReference>
<feature type="transmembrane region" description="Helical" evidence="5">
    <location>
        <begin position="6"/>
        <end position="24"/>
    </location>
</feature>
<evidence type="ECO:0000256" key="2">
    <source>
        <dbReference type="ARBA" id="ARBA00022692"/>
    </source>
</evidence>
<comment type="caution">
    <text evidence="6">The sequence shown here is derived from an EMBL/GenBank/DDBJ whole genome shotgun (WGS) entry which is preliminary data.</text>
</comment>
<comment type="subcellular location">
    <subcellularLocation>
        <location evidence="1">Membrane</location>
        <topology evidence="1">Multi-pass membrane protein</topology>
    </subcellularLocation>
</comment>
<evidence type="ECO:0000256" key="1">
    <source>
        <dbReference type="ARBA" id="ARBA00004141"/>
    </source>
</evidence>
<evidence type="ECO:0000313" key="7">
    <source>
        <dbReference type="Proteomes" id="UP001501411"/>
    </source>
</evidence>
<evidence type="ECO:0000256" key="5">
    <source>
        <dbReference type="SAM" id="Phobius"/>
    </source>
</evidence>